<dbReference type="PANTHER" id="PTHR33052">
    <property type="entry name" value="DUF4228 DOMAIN PROTEIN-RELATED"/>
    <property type="match status" value="1"/>
</dbReference>
<protein>
    <submittedName>
        <fullName evidence="2">Uncharacterized protein</fullName>
    </submittedName>
</protein>
<reference evidence="2 3" key="1">
    <citation type="submission" date="2018-04" db="EMBL/GenBank/DDBJ databases">
        <authorList>
            <person name="Vogel A."/>
        </authorList>
    </citation>
    <scope>NUCLEOTIDE SEQUENCE [LARGE SCALE GENOMIC DNA]</scope>
</reference>
<feature type="compositionally biased region" description="Low complexity" evidence="1">
    <location>
        <begin position="132"/>
        <end position="155"/>
    </location>
</feature>
<sequence length="197" mass="20876">MGSCISFSSSSGTRRRSSAAADVILSNGELRQFFVPVKASQVLLMFSGSAAASFFLCNSDRLYFDEHIPAMDAEEELEAGQIYFVLPAGKLQHRLAASDMAALAVTASAALKSTRIRAKTSRISPLTGGGSESTTVVTSSSTTGGSSTSNNSSSSAAITKLQRYSSSSRRVKMAGIRTFRHRLVTINEGSVLGRRPH</sequence>
<proteinExistence type="predicted"/>
<keyword evidence="3" id="KW-1185">Reference proteome</keyword>
<dbReference type="InterPro" id="IPR025322">
    <property type="entry name" value="PADRE_dom"/>
</dbReference>
<dbReference type="OrthoDB" id="693945at2759"/>
<accession>A0A484K176</accession>
<organism evidence="2 3">
    <name type="scientific">Cuscuta campestris</name>
    <dbReference type="NCBI Taxonomy" id="132261"/>
    <lineage>
        <taxon>Eukaryota</taxon>
        <taxon>Viridiplantae</taxon>
        <taxon>Streptophyta</taxon>
        <taxon>Embryophyta</taxon>
        <taxon>Tracheophyta</taxon>
        <taxon>Spermatophyta</taxon>
        <taxon>Magnoliopsida</taxon>
        <taxon>eudicotyledons</taxon>
        <taxon>Gunneridae</taxon>
        <taxon>Pentapetalae</taxon>
        <taxon>asterids</taxon>
        <taxon>lamiids</taxon>
        <taxon>Solanales</taxon>
        <taxon>Convolvulaceae</taxon>
        <taxon>Cuscuteae</taxon>
        <taxon>Cuscuta</taxon>
        <taxon>Cuscuta subgen. Grammica</taxon>
        <taxon>Cuscuta sect. Cleistogrammica</taxon>
    </lineage>
</organism>
<evidence type="ECO:0000313" key="2">
    <source>
        <dbReference type="EMBL" id="VFQ59170.1"/>
    </source>
</evidence>
<dbReference type="AlphaFoldDB" id="A0A484K176"/>
<dbReference type="EMBL" id="OOIL02000002">
    <property type="protein sequence ID" value="VFQ59170.1"/>
    <property type="molecule type" value="Genomic_DNA"/>
</dbReference>
<name>A0A484K176_9ASTE</name>
<dbReference type="Pfam" id="PF14009">
    <property type="entry name" value="PADRE"/>
    <property type="match status" value="1"/>
</dbReference>
<feature type="region of interest" description="Disordered" evidence="1">
    <location>
        <begin position="121"/>
        <end position="158"/>
    </location>
</feature>
<dbReference type="Proteomes" id="UP000595140">
    <property type="component" value="Unassembled WGS sequence"/>
</dbReference>
<evidence type="ECO:0000313" key="3">
    <source>
        <dbReference type="Proteomes" id="UP000595140"/>
    </source>
</evidence>
<gene>
    <name evidence="2" type="ORF">CCAM_LOCUS946</name>
</gene>
<evidence type="ECO:0000256" key="1">
    <source>
        <dbReference type="SAM" id="MobiDB-lite"/>
    </source>
</evidence>